<evidence type="ECO:0000256" key="1">
    <source>
        <dbReference type="ARBA" id="ARBA00004123"/>
    </source>
</evidence>
<keyword evidence="3" id="KW-0238">DNA-binding</keyword>
<comment type="subcellular location">
    <subcellularLocation>
        <location evidence="1">Nucleus</location>
    </subcellularLocation>
</comment>
<dbReference type="Gene3D" id="2.20.25.80">
    <property type="entry name" value="WRKY domain"/>
    <property type="match status" value="1"/>
</dbReference>
<dbReference type="AlphaFoldDB" id="A0A9R0JHZ5"/>
<feature type="region of interest" description="Disordered" evidence="6">
    <location>
        <begin position="74"/>
        <end position="123"/>
    </location>
</feature>
<dbReference type="GO" id="GO:0000976">
    <property type="term" value="F:transcription cis-regulatory region binding"/>
    <property type="evidence" value="ECO:0000318"/>
    <property type="project" value="GO_Central"/>
</dbReference>
<dbReference type="SUPFAM" id="SSF118290">
    <property type="entry name" value="WRKY DNA-binding domain"/>
    <property type="match status" value="1"/>
</dbReference>
<reference evidence="8" key="1">
    <citation type="journal article" date="2021" name="Nat. Commun.">
        <title>Genomic analyses provide insights into spinach domestication and the genetic basis of agronomic traits.</title>
        <authorList>
            <person name="Cai X."/>
            <person name="Sun X."/>
            <person name="Xu C."/>
            <person name="Sun H."/>
            <person name="Wang X."/>
            <person name="Ge C."/>
            <person name="Zhang Z."/>
            <person name="Wang Q."/>
            <person name="Fei Z."/>
            <person name="Jiao C."/>
            <person name="Wang Q."/>
        </authorList>
    </citation>
    <scope>NUCLEOTIDE SEQUENCE [LARGE SCALE GENOMIC DNA]</scope>
    <source>
        <strain evidence="8">cv. Varoflay</strain>
    </source>
</reference>
<dbReference type="GO" id="GO:0003700">
    <property type="term" value="F:DNA-binding transcription factor activity"/>
    <property type="evidence" value="ECO:0000318"/>
    <property type="project" value="GO_Central"/>
</dbReference>
<dbReference type="InterPro" id="IPR036576">
    <property type="entry name" value="WRKY_dom_sf"/>
</dbReference>
<dbReference type="GeneID" id="110775518"/>
<accession>A0A9R0JHZ5</accession>
<feature type="domain" description="WRKY" evidence="7">
    <location>
        <begin position="267"/>
        <end position="333"/>
    </location>
</feature>
<proteinExistence type="predicted"/>
<evidence type="ECO:0000313" key="8">
    <source>
        <dbReference type="Proteomes" id="UP000813463"/>
    </source>
</evidence>
<evidence type="ECO:0000256" key="3">
    <source>
        <dbReference type="ARBA" id="ARBA00023125"/>
    </source>
</evidence>
<gene>
    <name evidence="9" type="primary">LOC110775518</name>
</gene>
<feature type="compositionally biased region" description="Pro residues" evidence="6">
    <location>
        <begin position="90"/>
        <end position="112"/>
    </location>
</feature>
<dbReference type="Pfam" id="PF10533">
    <property type="entry name" value="Plant_zn_clust"/>
    <property type="match status" value="1"/>
</dbReference>
<dbReference type="GO" id="GO:0005516">
    <property type="term" value="F:calmodulin binding"/>
    <property type="evidence" value="ECO:0007669"/>
    <property type="project" value="UniProtKB-ARBA"/>
</dbReference>
<sequence>MGGGYRSRKMEDEVAIEEAASAGVKSMEHLLRLLSSSSSPSSSSECREVTEVTVGKFKRLISVLNRTGHARFRRAPNLSVSSDSSNSSDSPPPFQPPPPHSTKPLFTPPPAQTPTTPICQPEKPIPLRVVRQSHNHPMTLDFTKPNPNTKPCASISNSASFSISSSANSSSFLSTITGEGSVSNRKLFGGSVFVPPPTSSSGFAASGKPPLSTSSSSHHNKSCHHHHQEFSEDFSGKISGSTRCHCSSKRKKLRVKKTMRVPAISSKTADIPSDDYSWRKYGQKPIKGSPYPRGYYKCSTVRGCPARKHVERATDDPTMLIVTYEGEHRHSPIPASHDNISHHMVPTTATPAWLVPLQSHPILTLSD</sequence>
<keyword evidence="2" id="KW-0805">Transcription regulation</keyword>
<evidence type="ECO:0000256" key="4">
    <source>
        <dbReference type="ARBA" id="ARBA00023163"/>
    </source>
</evidence>
<dbReference type="Proteomes" id="UP000813463">
    <property type="component" value="Chromosome 1"/>
</dbReference>
<dbReference type="InterPro" id="IPR018872">
    <property type="entry name" value="Zn-cluster-dom"/>
</dbReference>
<dbReference type="FunFam" id="2.20.25.80:FF:000004">
    <property type="entry name" value="WRKY transcription factor 65"/>
    <property type="match status" value="1"/>
</dbReference>
<dbReference type="GO" id="GO:0005634">
    <property type="term" value="C:nucleus"/>
    <property type="evidence" value="ECO:0000318"/>
    <property type="project" value="GO_Central"/>
</dbReference>
<keyword evidence="8" id="KW-1185">Reference proteome</keyword>
<feature type="compositionally biased region" description="Low complexity" evidence="6">
    <location>
        <begin position="76"/>
        <end position="89"/>
    </location>
</feature>
<evidence type="ECO:0000259" key="7">
    <source>
        <dbReference type="PROSITE" id="PS50811"/>
    </source>
</evidence>
<organism evidence="8 9">
    <name type="scientific">Spinacia oleracea</name>
    <name type="common">Spinach</name>
    <dbReference type="NCBI Taxonomy" id="3562"/>
    <lineage>
        <taxon>Eukaryota</taxon>
        <taxon>Viridiplantae</taxon>
        <taxon>Streptophyta</taxon>
        <taxon>Embryophyta</taxon>
        <taxon>Tracheophyta</taxon>
        <taxon>Spermatophyta</taxon>
        <taxon>Magnoliopsida</taxon>
        <taxon>eudicotyledons</taxon>
        <taxon>Gunneridae</taxon>
        <taxon>Pentapetalae</taxon>
        <taxon>Caryophyllales</taxon>
        <taxon>Chenopodiaceae</taxon>
        <taxon>Chenopodioideae</taxon>
        <taxon>Anserineae</taxon>
        <taxon>Spinacia</taxon>
    </lineage>
</organism>
<feature type="region of interest" description="Disordered" evidence="6">
    <location>
        <begin position="199"/>
        <end position="224"/>
    </location>
</feature>
<dbReference type="SMART" id="SM00774">
    <property type="entry name" value="WRKY"/>
    <property type="match status" value="1"/>
</dbReference>
<name>A0A9R0JHZ5_SPIOL</name>
<dbReference type="PANTHER" id="PTHR31282">
    <property type="entry name" value="WRKY TRANSCRIPTION FACTOR 21-RELATED"/>
    <property type="match status" value="1"/>
</dbReference>
<dbReference type="RefSeq" id="XP_021835811.1">
    <property type="nucleotide sequence ID" value="XM_021980119.2"/>
</dbReference>
<dbReference type="GO" id="GO:0006355">
    <property type="term" value="P:regulation of DNA-templated transcription"/>
    <property type="evidence" value="ECO:0000318"/>
    <property type="project" value="GO_Central"/>
</dbReference>
<keyword evidence="5" id="KW-0539">Nucleus</keyword>
<dbReference type="InterPro" id="IPR044810">
    <property type="entry name" value="WRKY_plant"/>
</dbReference>
<dbReference type="PROSITE" id="PS50811">
    <property type="entry name" value="WRKY"/>
    <property type="match status" value="1"/>
</dbReference>
<evidence type="ECO:0000256" key="2">
    <source>
        <dbReference type="ARBA" id="ARBA00023015"/>
    </source>
</evidence>
<evidence type="ECO:0000256" key="5">
    <source>
        <dbReference type="ARBA" id="ARBA00023242"/>
    </source>
</evidence>
<dbReference type="OrthoDB" id="777189at2759"/>
<evidence type="ECO:0000313" key="9">
    <source>
        <dbReference type="RefSeq" id="XP_021835811.1"/>
    </source>
</evidence>
<dbReference type="InterPro" id="IPR003657">
    <property type="entry name" value="WRKY_dom"/>
</dbReference>
<reference evidence="9" key="2">
    <citation type="submission" date="2025-08" db="UniProtKB">
        <authorList>
            <consortium name="RefSeq"/>
        </authorList>
    </citation>
    <scope>IDENTIFICATION</scope>
    <source>
        <tissue evidence="9">Leaf</tissue>
    </source>
</reference>
<protein>
    <submittedName>
        <fullName evidence="9">WRKY transcription factor WRKY51</fullName>
    </submittedName>
</protein>
<evidence type="ECO:0000256" key="6">
    <source>
        <dbReference type="SAM" id="MobiDB-lite"/>
    </source>
</evidence>
<dbReference type="Pfam" id="PF03106">
    <property type="entry name" value="WRKY"/>
    <property type="match status" value="1"/>
</dbReference>
<dbReference type="KEGG" id="soe:110775518"/>
<keyword evidence="4" id="KW-0804">Transcription</keyword>